<dbReference type="InterPro" id="IPR045295">
    <property type="entry name" value="Complex1_LYR_SDHAF1_LYRM8"/>
</dbReference>
<dbReference type="GO" id="GO:0005759">
    <property type="term" value="C:mitochondrial matrix"/>
    <property type="evidence" value="ECO:0007669"/>
    <property type="project" value="UniProtKB-SubCell"/>
</dbReference>
<organism evidence="7 8">
    <name type="scientific">Pseudogymnoascus verrucosus</name>
    <dbReference type="NCBI Taxonomy" id="342668"/>
    <lineage>
        <taxon>Eukaryota</taxon>
        <taxon>Fungi</taxon>
        <taxon>Dikarya</taxon>
        <taxon>Ascomycota</taxon>
        <taxon>Pezizomycotina</taxon>
        <taxon>Leotiomycetes</taxon>
        <taxon>Thelebolales</taxon>
        <taxon>Thelebolaceae</taxon>
        <taxon>Pseudogymnoascus</taxon>
    </lineage>
</organism>
<dbReference type="RefSeq" id="XP_018127104.1">
    <property type="nucleotide sequence ID" value="XM_018278169.1"/>
</dbReference>
<evidence type="ECO:0000256" key="5">
    <source>
        <dbReference type="SAM" id="MobiDB-lite"/>
    </source>
</evidence>
<evidence type="ECO:0000313" key="8">
    <source>
        <dbReference type="Proteomes" id="UP000091956"/>
    </source>
</evidence>
<gene>
    <name evidence="7" type="ORF">VE01_08750</name>
</gene>
<evidence type="ECO:0000313" key="7">
    <source>
        <dbReference type="EMBL" id="OBT93371.1"/>
    </source>
</evidence>
<dbReference type="GO" id="GO:0034553">
    <property type="term" value="P:mitochondrial respiratory chain complex II assembly"/>
    <property type="evidence" value="ECO:0007669"/>
    <property type="project" value="InterPro"/>
</dbReference>
<keyword evidence="8" id="KW-1185">Reference proteome</keyword>
<evidence type="ECO:0000256" key="1">
    <source>
        <dbReference type="ARBA" id="ARBA00004305"/>
    </source>
</evidence>
<dbReference type="EMBL" id="KV460254">
    <property type="protein sequence ID" value="OBT93371.1"/>
    <property type="molecule type" value="Genomic_DNA"/>
</dbReference>
<evidence type="ECO:0000256" key="4">
    <source>
        <dbReference type="ARBA" id="ARBA00025715"/>
    </source>
</evidence>
<reference evidence="8" key="2">
    <citation type="journal article" date="2018" name="Nat. Commun.">
        <title>Extreme sensitivity to ultraviolet light in the fungal pathogen causing white-nose syndrome of bats.</title>
        <authorList>
            <person name="Palmer J.M."/>
            <person name="Drees K.P."/>
            <person name="Foster J.T."/>
            <person name="Lindner D.L."/>
        </authorList>
    </citation>
    <scope>NUCLEOTIDE SEQUENCE [LARGE SCALE GENOMIC DNA]</scope>
    <source>
        <strain evidence="8">UAMH 10579</strain>
    </source>
</reference>
<reference evidence="7 8" key="1">
    <citation type="submission" date="2016-03" db="EMBL/GenBank/DDBJ databases">
        <title>Comparative genomics of Pseudogymnoascus destructans, the fungus causing white-nose syndrome of bats.</title>
        <authorList>
            <person name="Palmer J.M."/>
            <person name="Drees K.P."/>
            <person name="Foster J.T."/>
            <person name="Lindner D.L."/>
        </authorList>
    </citation>
    <scope>NUCLEOTIDE SEQUENCE [LARGE SCALE GENOMIC DNA]</scope>
    <source>
        <strain evidence="7 8">UAMH 10579</strain>
    </source>
</reference>
<comment type="similarity">
    <text evidence="4">Belongs to the complex I LYR family. SDHAF1 subfamily.</text>
</comment>
<feature type="domain" description="Complex 1 LYR protein" evidence="6">
    <location>
        <begin position="1"/>
        <end position="37"/>
    </location>
</feature>
<feature type="region of interest" description="Disordered" evidence="5">
    <location>
        <begin position="110"/>
        <end position="144"/>
    </location>
</feature>
<dbReference type="Proteomes" id="UP000091956">
    <property type="component" value="Unassembled WGS sequence"/>
</dbReference>
<comment type="subcellular location">
    <subcellularLocation>
        <location evidence="1">Mitochondrion matrix</location>
    </subcellularLocation>
</comment>
<dbReference type="InterPro" id="IPR008011">
    <property type="entry name" value="Complex1_LYR_dom"/>
</dbReference>
<dbReference type="Pfam" id="PF05347">
    <property type="entry name" value="Complex1_LYR"/>
    <property type="match status" value="1"/>
</dbReference>
<evidence type="ECO:0000256" key="3">
    <source>
        <dbReference type="ARBA" id="ARBA00023186"/>
    </source>
</evidence>
<evidence type="ECO:0000256" key="2">
    <source>
        <dbReference type="ARBA" id="ARBA00023128"/>
    </source>
</evidence>
<keyword evidence="3" id="KW-0143">Chaperone</keyword>
<dbReference type="OrthoDB" id="3440034at2759"/>
<keyword evidence="2" id="KW-0496">Mitochondrion</keyword>
<evidence type="ECO:0000259" key="6">
    <source>
        <dbReference type="Pfam" id="PF05347"/>
    </source>
</evidence>
<dbReference type="GeneID" id="28842136"/>
<name>A0A1B8GC11_9PEZI</name>
<dbReference type="AlphaFoldDB" id="A0A1B8GC11"/>
<sequence>MHFQKFARHEFEKNIGLNKKDFSAIEYLLRKGNRQLEIYASPVADQASPSILLHTQSQEKILAGPSPGPAGVPFLLPLLREPSICVNASNKLLAGLPAAHIFEHPAPLDSGLKTGDPVKRDLTPKHRRTNPSAASPSPHLLFAVPAPPPPSGLPVIDSAEVTYQDILDGLQLGLSAILDSDVDFWVKEVVGTSVRRVLADIAALGELRG</sequence>
<dbReference type="CDD" id="cd20268">
    <property type="entry name" value="Complex1_LYR_SDHAF1_LYRM8"/>
    <property type="match status" value="1"/>
</dbReference>
<proteinExistence type="inferred from homology"/>
<dbReference type="STRING" id="342668.A0A1B8GC11"/>
<protein>
    <recommendedName>
        <fullName evidence="6">Complex 1 LYR protein domain-containing protein</fullName>
    </recommendedName>
</protein>
<accession>A0A1B8GC11</accession>